<evidence type="ECO:0008006" key="4">
    <source>
        <dbReference type="Google" id="ProtNLM"/>
    </source>
</evidence>
<dbReference type="EMBL" id="HG992338">
    <property type="protein sequence ID" value="CAE6815257.1"/>
    <property type="molecule type" value="Genomic_DNA"/>
</dbReference>
<keyword evidence="3" id="KW-1185">Reference proteome</keyword>
<protein>
    <recommendedName>
        <fullName evidence="4">Ribbon-helix-helix protein, CopG family</fullName>
    </recommendedName>
</protein>
<evidence type="ECO:0000256" key="1">
    <source>
        <dbReference type="SAM" id="MobiDB-lite"/>
    </source>
</evidence>
<evidence type="ECO:0000313" key="2">
    <source>
        <dbReference type="EMBL" id="CAE6815257.1"/>
    </source>
</evidence>
<feature type="region of interest" description="Disordered" evidence="1">
    <location>
        <begin position="109"/>
        <end position="144"/>
    </location>
</feature>
<name>A0ABM8SJY9_9XANT</name>
<accession>A0ABM8SJY9</accession>
<dbReference type="Proteomes" id="UP000835287">
    <property type="component" value="Chromosome"/>
</dbReference>
<dbReference type="EMBL" id="HG992338">
    <property type="protein sequence ID" value="CAE6815239.1"/>
    <property type="molecule type" value="Genomic_DNA"/>
</dbReference>
<dbReference type="RefSeq" id="WP_039810188.1">
    <property type="nucleotide sequence ID" value="NZ_HG992338.1"/>
</dbReference>
<reference evidence="2 3" key="1">
    <citation type="submission" date="2021-02" db="EMBL/GenBank/DDBJ databases">
        <authorList>
            <person name="Pothier F. J."/>
        </authorList>
    </citation>
    <scope>NUCLEOTIDE SEQUENCE [LARGE SCALE GENOMIC DNA]</scope>
    <source>
        <strain evidence="2 3">301</strain>
    </source>
</reference>
<evidence type="ECO:0000313" key="3">
    <source>
        <dbReference type="Proteomes" id="UP000835287"/>
    </source>
</evidence>
<gene>
    <name evidence="2" type="ORF">XAC301_32300</name>
</gene>
<proteinExistence type="predicted"/>
<feature type="compositionally biased region" description="Polar residues" evidence="1">
    <location>
        <begin position="128"/>
        <end position="144"/>
    </location>
</feature>
<organism evidence="2 3">
    <name type="scientific">Xanthomonas arboricola pv. corylina</name>
    <dbReference type="NCBI Taxonomy" id="487821"/>
    <lineage>
        <taxon>Bacteria</taxon>
        <taxon>Pseudomonadati</taxon>
        <taxon>Pseudomonadota</taxon>
        <taxon>Gammaproteobacteria</taxon>
        <taxon>Lysobacterales</taxon>
        <taxon>Lysobacteraceae</taxon>
        <taxon>Xanthomonas</taxon>
    </lineage>
</organism>
<sequence>MVRQSLLTKSFNIASDELERARYCAKEQGVSLNKYLRLAVLEKNRGVVQGLEAIDTLNAIRAAARESEIHSALALESLMADLRAEQSVAIHENRELVMDTLRAFSQFLSPSEPSQESLRKSRPEAATAPSNPTSTDWQRYASGS</sequence>